<dbReference type="AlphaFoldDB" id="A0A6G4D9R4"/>
<keyword evidence="1" id="KW-1133">Transmembrane helix</keyword>
<accession>A0A6G4D9R4</accession>
<feature type="transmembrane region" description="Helical" evidence="1">
    <location>
        <begin position="37"/>
        <end position="61"/>
    </location>
</feature>
<evidence type="ECO:0000313" key="2">
    <source>
        <dbReference type="EMBL" id="NFD87675.1"/>
    </source>
</evidence>
<dbReference type="EMBL" id="SWNS01000004">
    <property type="protein sequence ID" value="NFD87675.1"/>
    <property type="molecule type" value="Genomic_DNA"/>
</dbReference>
<proteinExistence type="predicted"/>
<comment type="caution">
    <text evidence="2">The sequence shown here is derived from an EMBL/GenBank/DDBJ whole genome shotgun (WGS) entry which is preliminary data.</text>
</comment>
<evidence type="ECO:0000256" key="1">
    <source>
        <dbReference type="SAM" id="Phobius"/>
    </source>
</evidence>
<name>A0A6G4D9R4_CLOBO</name>
<keyword evidence="1" id="KW-0472">Membrane</keyword>
<organism evidence="2">
    <name type="scientific">Clostridium botulinum</name>
    <dbReference type="NCBI Taxonomy" id="1491"/>
    <lineage>
        <taxon>Bacteria</taxon>
        <taxon>Bacillati</taxon>
        <taxon>Bacillota</taxon>
        <taxon>Clostridia</taxon>
        <taxon>Eubacteriales</taxon>
        <taxon>Clostridiaceae</taxon>
        <taxon>Clostridium</taxon>
    </lineage>
</organism>
<keyword evidence="1" id="KW-0812">Transmembrane</keyword>
<reference evidence="2" key="1">
    <citation type="submission" date="2019-04" db="EMBL/GenBank/DDBJ databases">
        <title>Genome sequencing of Clostridium botulinum Groups I-IV and Clostridium butyricum.</title>
        <authorList>
            <person name="Brunt J."/>
            <person name="Van Vliet A.H.M."/>
            <person name="Stringer S.C."/>
            <person name="Carter A.T."/>
            <person name="Peck M.W."/>
        </authorList>
    </citation>
    <scope>NUCLEOTIDE SEQUENCE</scope>
    <source>
        <strain evidence="2">Colworth BL165</strain>
    </source>
</reference>
<protein>
    <submittedName>
        <fullName evidence="2">Uncharacterized protein</fullName>
    </submittedName>
</protein>
<gene>
    <name evidence="2" type="ORF">FCV13_06510</name>
</gene>
<sequence length="69" mass="7880">MGVSAIDQKGVCKRNKKVAKRYKIRKRIVATPKTKDVLYKFLGLPIGLSLFTMLIYGFFYIGSDCVNYI</sequence>